<evidence type="ECO:0000256" key="1">
    <source>
        <dbReference type="ARBA" id="ARBA00022679"/>
    </source>
</evidence>
<accession>X5DL09</accession>
<evidence type="ECO:0000313" key="6">
    <source>
        <dbReference type="Proteomes" id="UP000023772"/>
    </source>
</evidence>
<dbReference type="RefSeq" id="WP_038558165.1">
    <property type="nucleotide sequence ID" value="NZ_FOHT01000045.1"/>
</dbReference>
<evidence type="ECO:0000256" key="2">
    <source>
        <dbReference type="ARBA" id="ARBA00030602"/>
    </source>
</evidence>
<evidence type="ECO:0000313" key="4">
    <source>
        <dbReference type="EMBL" id="AHW61904.1"/>
    </source>
</evidence>
<dbReference type="InterPro" id="IPR013024">
    <property type="entry name" value="GGCT-like"/>
</dbReference>
<dbReference type="EMBL" id="FOHT01000045">
    <property type="protein sequence ID" value="SEU10600.1"/>
    <property type="molecule type" value="Genomic_DNA"/>
</dbReference>
<dbReference type="PANTHER" id="PTHR31544">
    <property type="entry name" value="AIG2-LIKE PROTEIN D"/>
    <property type="match status" value="1"/>
</dbReference>
<keyword evidence="6" id="KW-1185">Reference proteome</keyword>
<evidence type="ECO:0000313" key="7">
    <source>
        <dbReference type="Proteomes" id="UP000181981"/>
    </source>
</evidence>
<feature type="domain" description="Gamma-glutamylcyclotransferase AIG2-like" evidence="3">
    <location>
        <begin position="4"/>
        <end position="113"/>
    </location>
</feature>
<dbReference type="STRING" id="1168034.FH5T_10745"/>
<dbReference type="PANTHER" id="PTHR31544:SF2">
    <property type="entry name" value="AIG2-LIKE PROTEIN D"/>
    <property type="match status" value="1"/>
</dbReference>
<evidence type="ECO:0000313" key="5">
    <source>
        <dbReference type="EMBL" id="SEU10600.1"/>
    </source>
</evidence>
<dbReference type="CDD" id="cd06661">
    <property type="entry name" value="GGCT_like"/>
    <property type="match status" value="1"/>
</dbReference>
<keyword evidence="1 5" id="KW-0808">Transferase</keyword>
<dbReference type="Gene3D" id="3.10.490.10">
    <property type="entry name" value="Gamma-glutamyl cyclotransferase-like"/>
    <property type="match status" value="1"/>
</dbReference>
<dbReference type="HOGENOM" id="CLU_093936_3_1_10"/>
<proteinExistence type="predicted"/>
<dbReference type="GO" id="GO:0016740">
    <property type="term" value="F:transferase activity"/>
    <property type="evidence" value="ECO:0007669"/>
    <property type="project" value="UniProtKB-KW"/>
</dbReference>
<reference evidence="4 6" key="1">
    <citation type="submission" date="2014-03" db="EMBL/GenBank/DDBJ databases">
        <title>Complete genome sequence of a deeply braunched marine Bacteroidia bacterium Draconibacterium orientale type strain FH5T.</title>
        <authorList>
            <person name="Li X."/>
            <person name="Wang X."/>
            <person name="Xie Z."/>
            <person name="Du Z."/>
            <person name="Chen G."/>
        </authorList>
    </citation>
    <scope>NUCLEOTIDE SEQUENCE [LARGE SCALE GENOMIC DNA]</scope>
    <source>
        <strain evidence="4 6">FH5</strain>
    </source>
</reference>
<evidence type="ECO:0000259" key="3">
    <source>
        <dbReference type="Pfam" id="PF06094"/>
    </source>
</evidence>
<dbReference type="Proteomes" id="UP000181981">
    <property type="component" value="Unassembled WGS sequence"/>
</dbReference>
<sequence>MMNVFVYGSLLFPEIAEGLSRQKLEWQDATLNGYSRLALKGADYPAIIKKNNSTVKGKVLLNLDKNAIDLLTFYEGDEYKMAAVKVETVSGTINALAFVWIAGNEFLENYDWSEEQFESESLAFYRDEVVPATRAEYYKRN</sequence>
<dbReference type="InterPro" id="IPR009288">
    <property type="entry name" value="AIG2-like_dom"/>
</dbReference>
<dbReference type="EMBL" id="CP007451">
    <property type="protein sequence ID" value="AHW61904.1"/>
    <property type="molecule type" value="Genomic_DNA"/>
</dbReference>
<dbReference type="InterPro" id="IPR045038">
    <property type="entry name" value="AIG2-like"/>
</dbReference>
<dbReference type="eggNOG" id="COG2105">
    <property type="taxonomic scope" value="Bacteria"/>
</dbReference>
<dbReference type="KEGG" id="dori:FH5T_10745"/>
<dbReference type="OrthoDB" id="279154at2"/>
<name>X5DL09_9BACT</name>
<dbReference type="AlphaFoldDB" id="X5DL09"/>
<reference evidence="5 7" key="2">
    <citation type="submission" date="2016-10" db="EMBL/GenBank/DDBJ databases">
        <authorList>
            <person name="de Groot N.N."/>
        </authorList>
    </citation>
    <scope>NUCLEOTIDE SEQUENCE [LARGE SCALE GENOMIC DNA]</scope>
    <source>
        <strain evidence="5 7">DSM 25947</strain>
    </source>
</reference>
<dbReference type="InterPro" id="IPR036568">
    <property type="entry name" value="GGCT-like_sf"/>
</dbReference>
<organism evidence="5 7">
    <name type="scientific">Draconibacterium orientale</name>
    <dbReference type="NCBI Taxonomy" id="1168034"/>
    <lineage>
        <taxon>Bacteria</taxon>
        <taxon>Pseudomonadati</taxon>
        <taxon>Bacteroidota</taxon>
        <taxon>Bacteroidia</taxon>
        <taxon>Marinilabiliales</taxon>
        <taxon>Prolixibacteraceae</taxon>
        <taxon>Draconibacterium</taxon>
    </lineage>
</organism>
<dbReference type="Pfam" id="PF06094">
    <property type="entry name" value="GGACT"/>
    <property type="match status" value="1"/>
</dbReference>
<dbReference type="SUPFAM" id="SSF110857">
    <property type="entry name" value="Gamma-glutamyl cyclotransferase-like"/>
    <property type="match status" value="1"/>
</dbReference>
<gene>
    <name evidence="4" type="ORF">FH5T_10745</name>
    <name evidence="5" type="ORF">SAMN05444285_14525</name>
</gene>
<dbReference type="Proteomes" id="UP000023772">
    <property type="component" value="Chromosome"/>
</dbReference>
<protein>
    <recommendedName>
        <fullName evidence="2">Putative gamma-glutamylcyclotransferase</fullName>
    </recommendedName>
</protein>